<dbReference type="EMBL" id="JBBPBM010000003">
    <property type="protein sequence ID" value="KAK8593601.1"/>
    <property type="molecule type" value="Genomic_DNA"/>
</dbReference>
<comment type="caution">
    <text evidence="1">The sequence shown here is derived from an EMBL/GenBank/DDBJ whole genome shotgun (WGS) entry which is preliminary data.</text>
</comment>
<proteinExistence type="predicted"/>
<name>A0ABR2G3G7_9ROSI</name>
<dbReference type="Proteomes" id="UP001472677">
    <property type="component" value="Unassembled WGS sequence"/>
</dbReference>
<accession>A0ABR2G3G7</accession>
<protein>
    <submittedName>
        <fullName evidence="1">Uncharacterized protein</fullName>
    </submittedName>
</protein>
<evidence type="ECO:0000313" key="1">
    <source>
        <dbReference type="EMBL" id="KAK8593601.1"/>
    </source>
</evidence>
<reference evidence="1 2" key="1">
    <citation type="journal article" date="2024" name="G3 (Bethesda)">
        <title>Genome assembly of Hibiscus sabdariffa L. provides insights into metabolisms of medicinal natural products.</title>
        <authorList>
            <person name="Kim T."/>
        </authorList>
    </citation>
    <scope>NUCLEOTIDE SEQUENCE [LARGE SCALE GENOMIC DNA]</scope>
    <source>
        <strain evidence="1">TK-2024</strain>
        <tissue evidence="1">Old leaves</tissue>
    </source>
</reference>
<sequence length="168" mass="18730">MPTGHYSTIFDKRMLLLHFVLEGCYIDVGFLSHKIIVDRALSEGKNVSPLIFPILITALCREAQVRARPTDAKIKKKIETLPAQVLGLKGLVHDVVVTPDGMSTNLAANVINQLQPYFKSIHKRDIALGALFKELLSQSTITLLPFPEELLNINNDVLDAYQPPPYLL</sequence>
<evidence type="ECO:0000313" key="2">
    <source>
        <dbReference type="Proteomes" id="UP001472677"/>
    </source>
</evidence>
<gene>
    <name evidence="1" type="ORF">V6N12_045678</name>
</gene>
<organism evidence="1 2">
    <name type="scientific">Hibiscus sabdariffa</name>
    <name type="common">roselle</name>
    <dbReference type="NCBI Taxonomy" id="183260"/>
    <lineage>
        <taxon>Eukaryota</taxon>
        <taxon>Viridiplantae</taxon>
        <taxon>Streptophyta</taxon>
        <taxon>Embryophyta</taxon>
        <taxon>Tracheophyta</taxon>
        <taxon>Spermatophyta</taxon>
        <taxon>Magnoliopsida</taxon>
        <taxon>eudicotyledons</taxon>
        <taxon>Gunneridae</taxon>
        <taxon>Pentapetalae</taxon>
        <taxon>rosids</taxon>
        <taxon>malvids</taxon>
        <taxon>Malvales</taxon>
        <taxon>Malvaceae</taxon>
        <taxon>Malvoideae</taxon>
        <taxon>Hibiscus</taxon>
    </lineage>
</organism>
<keyword evidence="2" id="KW-1185">Reference proteome</keyword>